<proteinExistence type="predicted"/>
<evidence type="ECO:0000256" key="3">
    <source>
        <dbReference type="ARBA" id="ARBA00022475"/>
    </source>
</evidence>
<reference evidence="11" key="1">
    <citation type="submission" date="2021-01" db="EMBL/GenBank/DDBJ databases">
        <title>Whole genome shotgun sequence of Actinoplanes nipponensis NBRC 14063.</title>
        <authorList>
            <person name="Komaki H."/>
            <person name="Tamura T."/>
        </authorList>
    </citation>
    <scope>NUCLEOTIDE SEQUENCE</scope>
    <source>
        <strain evidence="11">NBRC 14063</strain>
    </source>
</reference>
<keyword evidence="9 10" id="KW-0472">Membrane</keyword>
<name>A0A919MQB4_9ACTN</name>
<dbReference type="AlphaFoldDB" id="A0A919MQB4"/>
<evidence type="ECO:0000313" key="11">
    <source>
        <dbReference type="EMBL" id="GIE50373.1"/>
    </source>
</evidence>
<keyword evidence="12" id="KW-1185">Reference proteome</keyword>
<keyword evidence="8" id="KW-0764">Sulfate transport</keyword>
<evidence type="ECO:0000256" key="6">
    <source>
        <dbReference type="ARBA" id="ARBA00022692"/>
    </source>
</evidence>
<dbReference type="GO" id="GO:0009675">
    <property type="term" value="F:high-affinity sulfate:proton symporter activity"/>
    <property type="evidence" value="ECO:0007669"/>
    <property type="project" value="TreeGrafter"/>
</dbReference>
<feature type="transmembrane region" description="Helical" evidence="10">
    <location>
        <begin position="227"/>
        <end position="252"/>
    </location>
</feature>
<dbReference type="PANTHER" id="PTHR37468">
    <property type="entry name" value="SULFATE TRANSPORTER CYSZ"/>
    <property type="match status" value="1"/>
</dbReference>
<evidence type="ECO:0000256" key="1">
    <source>
        <dbReference type="ARBA" id="ARBA00004141"/>
    </source>
</evidence>
<dbReference type="InterPro" id="IPR059112">
    <property type="entry name" value="CysZ/EI24"/>
</dbReference>
<comment type="subcellular location">
    <subcellularLocation>
        <location evidence="1">Membrane</location>
        <topology evidence="1">Multi-pass membrane protein</topology>
    </subcellularLocation>
</comment>
<feature type="transmembrane region" description="Helical" evidence="10">
    <location>
        <begin position="49"/>
        <end position="71"/>
    </location>
</feature>
<dbReference type="GO" id="GO:0005886">
    <property type="term" value="C:plasma membrane"/>
    <property type="evidence" value="ECO:0007669"/>
    <property type="project" value="TreeGrafter"/>
</dbReference>
<feature type="transmembrane region" description="Helical" evidence="10">
    <location>
        <begin position="91"/>
        <end position="119"/>
    </location>
</feature>
<evidence type="ECO:0000256" key="4">
    <source>
        <dbReference type="ARBA" id="ARBA00022519"/>
    </source>
</evidence>
<evidence type="ECO:0000313" key="12">
    <source>
        <dbReference type="Proteomes" id="UP000647172"/>
    </source>
</evidence>
<keyword evidence="6 10" id="KW-0812">Transmembrane</keyword>
<dbReference type="GO" id="GO:0019344">
    <property type="term" value="P:cysteine biosynthetic process"/>
    <property type="evidence" value="ECO:0007669"/>
    <property type="project" value="TreeGrafter"/>
</dbReference>
<keyword evidence="5" id="KW-0028">Amino-acid biosynthesis</keyword>
<gene>
    <name evidence="11" type="ORF">Ani05nite_39070</name>
</gene>
<keyword evidence="4" id="KW-0997">Cell inner membrane</keyword>
<dbReference type="InterPro" id="IPR050480">
    <property type="entry name" value="CysZ-like"/>
</dbReference>
<evidence type="ECO:0000256" key="8">
    <source>
        <dbReference type="ARBA" id="ARBA00023032"/>
    </source>
</evidence>
<keyword evidence="2" id="KW-0813">Transport</keyword>
<evidence type="ECO:0000256" key="2">
    <source>
        <dbReference type="ARBA" id="ARBA00022448"/>
    </source>
</evidence>
<feature type="transmembrane region" description="Helical" evidence="10">
    <location>
        <begin position="158"/>
        <end position="177"/>
    </location>
</feature>
<evidence type="ECO:0000256" key="10">
    <source>
        <dbReference type="SAM" id="Phobius"/>
    </source>
</evidence>
<dbReference type="Pfam" id="PF07264">
    <property type="entry name" value="EI24"/>
    <property type="match status" value="1"/>
</dbReference>
<dbReference type="Proteomes" id="UP000647172">
    <property type="component" value="Unassembled WGS sequence"/>
</dbReference>
<evidence type="ECO:0000256" key="5">
    <source>
        <dbReference type="ARBA" id="ARBA00022605"/>
    </source>
</evidence>
<comment type="caution">
    <text evidence="11">The sequence shown here is derived from an EMBL/GenBank/DDBJ whole genome shotgun (WGS) entry which is preliminary data.</text>
</comment>
<dbReference type="PANTHER" id="PTHR37468:SF1">
    <property type="entry name" value="SULFATE TRANSPORTER CYSZ"/>
    <property type="match status" value="1"/>
</dbReference>
<sequence length="269" mass="27795">MDDTHLRSVAGRGAAATGGAARRFATGAGLLGRGLGLVLRNPRMLGLGLLPAVISGVLYAALLITLIVFISDLSAGVTWFADDWSAFARDLIRVVAGAALIGLSGLIGVLTFTAVTLLIGDPFYEKISGLVEARHGGVPDEVEVSLGRSLARSLVDSLRLIGLSVLFGIPLFLAGFIPVVGQTVVPVVGGAVGGWLLAVELTGVPFQRRGRRLRDRRAALRGDRPMALGFGVAVFACFLIPLGAVLLMPAAVAGGTLLSRKVLGLPIDS</sequence>
<protein>
    <submittedName>
        <fullName evidence="11">Membrane protein</fullName>
    </submittedName>
</protein>
<accession>A0A919MQB4</accession>
<dbReference type="GO" id="GO:0000103">
    <property type="term" value="P:sulfate assimilation"/>
    <property type="evidence" value="ECO:0007669"/>
    <property type="project" value="TreeGrafter"/>
</dbReference>
<dbReference type="RefSeq" id="WP_203770124.1">
    <property type="nucleotide sequence ID" value="NZ_BAAAYJ010000007.1"/>
</dbReference>
<organism evidence="11 12">
    <name type="scientific">Actinoplanes nipponensis</name>
    <dbReference type="NCBI Taxonomy" id="135950"/>
    <lineage>
        <taxon>Bacteria</taxon>
        <taxon>Bacillati</taxon>
        <taxon>Actinomycetota</taxon>
        <taxon>Actinomycetes</taxon>
        <taxon>Micromonosporales</taxon>
        <taxon>Micromonosporaceae</taxon>
        <taxon>Actinoplanes</taxon>
    </lineage>
</organism>
<keyword evidence="7 10" id="KW-1133">Transmembrane helix</keyword>
<evidence type="ECO:0000256" key="7">
    <source>
        <dbReference type="ARBA" id="ARBA00022989"/>
    </source>
</evidence>
<keyword evidence="3" id="KW-1003">Cell membrane</keyword>
<evidence type="ECO:0000256" key="9">
    <source>
        <dbReference type="ARBA" id="ARBA00023136"/>
    </source>
</evidence>
<feature type="transmembrane region" description="Helical" evidence="10">
    <location>
        <begin position="183"/>
        <end position="206"/>
    </location>
</feature>
<dbReference type="EMBL" id="BOMQ01000047">
    <property type="protein sequence ID" value="GIE50373.1"/>
    <property type="molecule type" value="Genomic_DNA"/>
</dbReference>